<protein>
    <submittedName>
        <fullName evidence="2">Uncharacterized protein</fullName>
    </submittedName>
</protein>
<feature type="compositionally biased region" description="Basic and acidic residues" evidence="1">
    <location>
        <begin position="1"/>
        <end position="12"/>
    </location>
</feature>
<proteinExistence type="predicted"/>
<feature type="compositionally biased region" description="Low complexity" evidence="1">
    <location>
        <begin position="30"/>
        <end position="41"/>
    </location>
</feature>
<name>A0A6J4VWT0_9BACT</name>
<reference evidence="2" key="1">
    <citation type="submission" date="2020-02" db="EMBL/GenBank/DDBJ databases">
        <authorList>
            <person name="Meier V. D."/>
        </authorList>
    </citation>
    <scope>NUCLEOTIDE SEQUENCE</scope>
    <source>
        <strain evidence="2">AVDCRST_MAG18</strain>
    </source>
</reference>
<feature type="non-terminal residue" evidence="2">
    <location>
        <position position="83"/>
    </location>
</feature>
<sequence>ASATPPRHDRDPAFGTAARRPPRRARRLCGRGPPGLAAAARSGRRLPHHRPRHHLARPRHTAARGAVPPHPDHDRDSHRVRRL</sequence>
<feature type="region of interest" description="Disordered" evidence="1">
    <location>
        <begin position="1"/>
        <end position="83"/>
    </location>
</feature>
<evidence type="ECO:0000313" key="2">
    <source>
        <dbReference type="EMBL" id="CAA9589563.1"/>
    </source>
</evidence>
<organism evidence="2">
    <name type="scientific">uncultured Thermomicrobiales bacterium</name>
    <dbReference type="NCBI Taxonomy" id="1645740"/>
    <lineage>
        <taxon>Bacteria</taxon>
        <taxon>Pseudomonadati</taxon>
        <taxon>Thermomicrobiota</taxon>
        <taxon>Thermomicrobia</taxon>
        <taxon>Thermomicrobiales</taxon>
        <taxon>environmental samples</taxon>
    </lineage>
</organism>
<feature type="non-terminal residue" evidence="2">
    <location>
        <position position="1"/>
    </location>
</feature>
<dbReference type="AlphaFoldDB" id="A0A6J4VWT0"/>
<evidence type="ECO:0000256" key="1">
    <source>
        <dbReference type="SAM" id="MobiDB-lite"/>
    </source>
</evidence>
<accession>A0A6J4VWT0</accession>
<gene>
    <name evidence="2" type="ORF">AVDCRST_MAG18-4665</name>
</gene>
<feature type="compositionally biased region" description="Basic residues" evidence="1">
    <location>
        <begin position="20"/>
        <end position="29"/>
    </location>
</feature>
<dbReference type="EMBL" id="CADCWN010000374">
    <property type="protein sequence ID" value="CAA9589563.1"/>
    <property type="molecule type" value="Genomic_DNA"/>
</dbReference>
<feature type="compositionally biased region" description="Basic residues" evidence="1">
    <location>
        <begin position="42"/>
        <end position="62"/>
    </location>
</feature>